<evidence type="ECO:0000256" key="1">
    <source>
        <dbReference type="SAM" id="Phobius"/>
    </source>
</evidence>
<dbReference type="PANTHER" id="PTHR35531">
    <property type="entry name" value="INNER MEMBRANE PROTEIN YBCI-RELATED"/>
    <property type="match status" value="1"/>
</dbReference>
<feature type="transmembrane region" description="Helical" evidence="1">
    <location>
        <begin position="90"/>
        <end position="116"/>
    </location>
</feature>
<dbReference type="InterPro" id="IPR007404">
    <property type="entry name" value="YdjM-like"/>
</dbReference>
<dbReference type="GO" id="GO:0016787">
    <property type="term" value="F:hydrolase activity"/>
    <property type="evidence" value="ECO:0007669"/>
    <property type="project" value="UniProtKB-KW"/>
</dbReference>
<dbReference type="Pfam" id="PF04307">
    <property type="entry name" value="YdjM"/>
    <property type="match status" value="1"/>
</dbReference>
<keyword evidence="1" id="KW-0472">Membrane</keyword>
<keyword evidence="3" id="KW-1185">Reference proteome</keyword>
<dbReference type="EMBL" id="JAGSOY010000047">
    <property type="protein sequence ID" value="MBU2712747.1"/>
    <property type="molecule type" value="Genomic_DNA"/>
</dbReference>
<feature type="transmembrane region" description="Helical" evidence="1">
    <location>
        <begin position="148"/>
        <end position="170"/>
    </location>
</feature>
<dbReference type="PANTHER" id="PTHR35531:SF1">
    <property type="entry name" value="INNER MEMBRANE PROTEIN YBCI-RELATED"/>
    <property type="match status" value="1"/>
</dbReference>
<evidence type="ECO:0000313" key="3">
    <source>
        <dbReference type="Proteomes" id="UP000690515"/>
    </source>
</evidence>
<gene>
    <name evidence="2" type="ORF">KCG35_16895</name>
</gene>
<comment type="caution">
    <text evidence="2">The sequence shown here is derived from an EMBL/GenBank/DDBJ whole genome shotgun (WGS) entry which is preliminary data.</text>
</comment>
<keyword evidence="1" id="KW-0812">Transmembrane</keyword>
<organism evidence="2 3">
    <name type="scientific">Zooshikella harenae</name>
    <dbReference type="NCBI Taxonomy" id="2827238"/>
    <lineage>
        <taxon>Bacteria</taxon>
        <taxon>Pseudomonadati</taxon>
        <taxon>Pseudomonadota</taxon>
        <taxon>Gammaproteobacteria</taxon>
        <taxon>Oceanospirillales</taxon>
        <taxon>Zooshikellaceae</taxon>
        <taxon>Zooshikella</taxon>
    </lineage>
</organism>
<name>A0ABS5ZFB0_9GAMM</name>
<keyword evidence="2" id="KW-0378">Hydrolase</keyword>
<accession>A0ABS5ZFB0</accession>
<keyword evidence="1" id="KW-1133">Transmembrane helix</keyword>
<feature type="transmembrane region" description="Helical" evidence="1">
    <location>
        <begin position="60"/>
        <end position="78"/>
    </location>
</feature>
<evidence type="ECO:0000313" key="2">
    <source>
        <dbReference type="EMBL" id="MBU2712747.1"/>
    </source>
</evidence>
<reference evidence="2 3" key="1">
    <citation type="submission" date="2021-04" db="EMBL/GenBank/DDBJ databases">
        <authorList>
            <person name="Pira H."/>
            <person name="Risdian C."/>
            <person name="Wink J."/>
        </authorList>
    </citation>
    <scope>NUCLEOTIDE SEQUENCE [LARGE SCALE GENOMIC DNA]</scope>
    <source>
        <strain evidence="2 3">WH53</strain>
    </source>
</reference>
<dbReference type="Proteomes" id="UP000690515">
    <property type="component" value="Unassembled WGS sequence"/>
</dbReference>
<sequence length="190" mass="20953">MATIITHVAVPLVLRMGIGKAKVSTQLLIVACFAAVLPDADVIAFKLGIPYASSFGHRGFSHSLLAAALVGILASICYKPLKSDPKWAFFIVSLSMASHGVLDSFTNGGLGIAFLWPESNHRYFLPWRPIEVSPIGIKNFFTARGLQVILSEIVWVWFPCLTIGVFSSLLRKTLKRRRENNVSFNVSHRL</sequence>
<protein>
    <submittedName>
        <fullName evidence="2">Metal-dependent hydrolase</fullName>
    </submittedName>
</protein>
<proteinExistence type="predicted"/>
<dbReference type="RefSeq" id="WP_215820974.1">
    <property type="nucleotide sequence ID" value="NZ_JAGSOY010000047.1"/>
</dbReference>